<name>A0A811UTB9_CERCA</name>
<gene>
    <name evidence="2" type="ORF">CCAP1982_LOCUS10062</name>
</gene>
<organism evidence="2 3">
    <name type="scientific">Ceratitis capitata</name>
    <name type="common">Mediterranean fruit fly</name>
    <name type="synonym">Tephritis capitata</name>
    <dbReference type="NCBI Taxonomy" id="7213"/>
    <lineage>
        <taxon>Eukaryota</taxon>
        <taxon>Metazoa</taxon>
        <taxon>Ecdysozoa</taxon>
        <taxon>Arthropoda</taxon>
        <taxon>Hexapoda</taxon>
        <taxon>Insecta</taxon>
        <taxon>Pterygota</taxon>
        <taxon>Neoptera</taxon>
        <taxon>Endopterygota</taxon>
        <taxon>Diptera</taxon>
        <taxon>Brachycera</taxon>
        <taxon>Muscomorpha</taxon>
        <taxon>Tephritoidea</taxon>
        <taxon>Tephritidae</taxon>
        <taxon>Ceratitis</taxon>
        <taxon>Ceratitis</taxon>
    </lineage>
</organism>
<accession>A0A811UTB9</accession>
<dbReference type="Proteomes" id="UP000606786">
    <property type="component" value="Unassembled WGS sequence"/>
</dbReference>
<evidence type="ECO:0000313" key="3">
    <source>
        <dbReference type="Proteomes" id="UP000606786"/>
    </source>
</evidence>
<dbReference type="AlphaFoldDB" id="A0A811UTB9"/>
<dbReference type="InterPro" id="IPR038717">
    <property type="entry name" value="Tc1-like_DDE_dom"/>
</dbReference>
<dbReference type="PANTHER" id="PTHR23022:SF129">
    <property type="entry name" value="TRANSPOSABLE ELEMENT TC3 TRANSPOSASE"/>
    <property type="match status" value="1"/>
</dbReference>
<dbReference type="PANTHER" id="PTHR23022">
    <property type="entry name" value="TRANSPOSABLE ELEMENT-RELATED"/>
    <property type="match status" value="1"/>
</dbReference>
<dbReference type="Gene3D" id="3.30.420.10">
    <property type="entry name" value="Ribonuclease H-like superfamily/Ribonuclease H"/>
    <property type="match status" value="1"/>
</dbReference>
<protein>
    <submittedName>
        <fullName evidence="2">(Mediterranean fruit fly) hypothetical protein</fullName>
    </submittedName>
</protein>
<sequence>MTWSKEWQYVVFSDEKKFNLEGPDGYSYYYHDLRKVEHLLDRLHSRVGGVMVWGAVSYYGHCELQFLTPKMNAKDYNCVLKTAFPFFRNLFGNLEWHFQRDNAPIHTAHTVKSWIREEKVKVLEWPPYSPDLNIIENVWGWLARKVYEGGKQYSTKEELITGIKLAWSMISLDYLQKLYESLPNRMCEVLVNKGGTTHY</sequence>
<feature type="domain" description="Tc1-like transposase DDE" evidence="1">
    <location>
        <begin position="10"/>
        <end position="160"/>
    </location>
</feature>
<evidence type="ECO:0000259" key="1">
    <source>
        <dbReference type="Pfam" id="PF13358"/>
    </source>
</evidence>
<dbReference type="GO" id="GO:0003676">
    <property type="term" value="F:nucleic acid binding"/>
    <property type="evidence" value="ECO:0007669"/>
    <property type="project" value="InterPro"/>
</dbReference>
<dbReference type="InterPro" id="IPR052338">
    <property type="entry name" value="Transposase_5"/>
</dbReference>
<evidence type="ECO:0000313" key="2">
    <source>
        <dbReference type="EMBL" id="CAD7001568.1"/>
    </source>
</evidence>
<reference evidence="2" key="1">
    <citation type="submission" date="2020-11" db="EMBL/GenBank/DDBJ databases">
        <authorList>
            <person name="Whitehead M."/>
        </authorList>
    </citation>
    <scope>NUCLEOTIDE SEQUENCE</scope>
    <source>
        <strain evidence="2">EGII</strain>
    </source>
</reference>
<dbReference type="InterPro" id="IPR036397">
    <property type="entry name" value="RNaseH_sf"/>
</dbReference>
<proteinExistence type="predicted"/>
<dbReference type="Pfam" id="PF13358">
    <property type="entry name" value="DDE_3"/>
    <property type="match status" value="1"/>
</dbReference>
<keyword evidence="3" id="KW-1185">Reference proteome</keyword>
<comment type="caution">
    <text evidence="2">The sequence shown here is derived from an EMBL/GenBank/DDBJ whole genome shotgun (WGS) entry which is preliminary data.</text>
</comment>
<dbReference type="EMBL" id="CAJHJT010000023">
    <property type="protein sequence ID" value="CAD7001568.1"/>
    <property type="molecule type" value="Genomic_DNA"/>
</dbReference>
<dbReference type="OrthoDB" id="9996331at2759"/>